<dbReference type="GO" id="GO:0009244">
    <property type="term" value="P:lipopolysaccharide core region biosynthetic process"/>
    <property type="evidence" value="ECO:0007669"/>
    <property type="project" value="UniProtKB-UniPathway"/>
</dbReference>
<dbReference type="Proteomes" id="UP000019760">
    <property type="component" value="Unassembled WGS sequence"/>
</dbReference>
<dbReference type="Gene3D" id="3.40.50.2000">
    <property type="entry name" value="Glycogen Phosphorylase B"/>
    <property type="match status" value="1"/>
</dbReference>
<evidence type="ECO:0000256" key="8">
    <source>
        <dbReference type="PIRSR" id="PIRSR639901-1"/>
    </source>
</evidence>
<comment type="catalytic activity">
    <reaction evidence="7">
        <text>lipid IVA (E. coli) + CMP-3-deoxy-beta-D-manno-octulosonate = alpha-Kdo-(2-&gt;6)-lipid IVA (E. coli) + CMP + H(+)</text>
        <dbReference type="Rhea" id="RHEA:28066"/>
        <dbReference type="ChEBI" id="CHEBI:15378"/>
        <dbReference type="ChEBI" id="CHEBI:58603"/>
        <dbReference type="ChEBI" id="CHEBI:60364"/>
        <dbReference type="ChEBI" id="CHEBI:60377"/>
        <dbReference type="ChEBI" id="CHEBI:85987"/>
        <dbReference type="EC" id="2.4.99.12"/>
    </reaction>
</comment>
<dbReference type="GO" id="GO:0005886">
    <property type="term" value="C:plasma membrane"/>
    <property type="evidence" value="ECO:0007669"/>
    <property type="project" value="TreeGrafter"/>
</dbReference>
<sequence length="651" mass="70471">MSRFPARRFIDGLPSRAARAWLGLALRTTRWTVTGAPAAVPILRQESARHGAIVAFWHHSLLQLAALWHWVRDRHSHLHLHVVVSRNRDGRLLADAIAPWGIVGIAGSSARKGKEKGGSRAFRQALTVLKDGCMLAITPDGPRGPARVVQPGVVALSRLAHRPVVPVGAACHALRLPSWDRLAIPLPFGRGEIVLAPPLDPPASTEDLAAALNAAQAEAERRHATSGWSAPERLWALLGTLLAPALIVMLRIRLARGRELEDRLRERLGLTRVRRPRGALLWVHAASVGECRSALPLIDALLELRPGLSVLMTTATVTGAGIAAAHFAASPPERAARLRHQFIPYDVPRWSRRFLNRWRPDAALFVESEIWPGLIAACDRRGIPVAIVNGRLSDRSARRWARLKRLATRLYGRLSFVAARGAEDAARFRTLGVRECTEYGDLKQAAPPPPVPQDAMAELRAAIGARPVLLAASTHPGEEEMIAEAARLLRETRPDLLCIIAPRHPVRAGEIAAGLGHPPRRSQGRLPGRSDSLYLADTLGELGLLYRLATVAWLGNAHRPPGGGHNPYEPVRLGVPLATGPHIDNFRPAFARLAGHVAVTHDAGALADWAGPLLGDAARRREIADGALNAIGAQEEVPAPLLTRIALMLPA</sequence>
<evidence type="ECO:0000259" key="11">
    <source>
        <dbReference type="Pfam" id="PF04413"/>
    </source>
</evidence>
<dbReference type="InterPro" id="IPR007172">
    <property type="entry name" value="DUF374"/>
</dbReference>
<comment type="pathway">
    <text evidence="2">Bacterial outer membrane biogenesis; LPS core biosynthesis.</text>
</comment>
<proteinExistence type="predicted"/>
<organism evidence="12 13">
    <name type="scientific">Acidomonas methanolica NBRC 104435</name>
    <dbReference type="NCBI Taxonomy" id="1231351"/>
    <lineage>
        <taxon>Bacteria</taxon>
        <taxon>Pseudomonadati</taxon>
        <taxon>Pseudomonadota</taxon>
        <taxon>Alphaproteobacteria</taxon>
        <taxon>Acetobacterales</taxon>
        <taxon>Acetobacteraceae</taxon>
        <taxon>Acidomonas</taxon>
    </lineage>
</organism>
<gene>
    <name evidence="12" type="ORF">Amme_038_021</name>
</gene>
<feature type="site" description="Transition state stabilizer" evidence="9">
    <location>
        <position position="443"/>
    </location>
</feature>
<dbReference type="UniPathway" id="UPA00958"/>
<keyword evidence="13" id="KW-1185">Reference proteome</keyword>
<dbReference type="InterPro" id="IPR007507">
    <property type="entry name" value="Glycos_transf_N"/>
</dbReference>
<evidence type="ECO:0000313" key="13">
    <source>
        <dbReference type="Proteomes" id="UP000019760"/>
    </source>
</evidence>
<dbReference type="Gene3D" id="3.40.50.11720">
    <property type="entry name" value="3-Deoxy-D-manno-octulosonic-acid transferase, N-terminal domain"/>
    <property type="match status" value="1"/>
</dbReference>
<evidence type="ECO:0000256" key="4">
    <source>
        <dbReference type="ARBA" id="ARBA00019077"/>
    </source>
</evidence>
<dbReference type="PANTHER" id="PTHR42755">
    <property type="entry name" value="3-DEOXY-MANNO-OCTULOSONATE CYTIDYLYLTRANSFERASE"/>
    <property type="match status" value="1"/>
</dbReference>
<accession>A0A023D3S1</accession>
<dbReference type="EC" id="2.4.99.12" evidence="3"/>
<evidence type="ECO:0000256" key="6">
    <source>
        <dbReference type="ARBA" id="ARBA00031445"/>
    </source>
</evidence>
<evidence type="ECO:0000259" key="10">
    <source>
        <dbReference type="Pfam" id="PF04028"/>
    </source>
</evidence>
<evidence type="ECO:0000256" key="2">
    <source>
        <dbReference type="ARBA" id="ARBA00004713"/>
    </source>
</evidence>
<evidence type="ECO:0000256" key="7">
    <source>
        <dbReference type="ARBA" id="ARBA00049183"/>
    </source>
</evidence>
<dbReference type="Pfam" id="PF04028">
    <property type="entry name" value="DUF374"/>
    <property type="match status" value="1"/>
</dbReference>
<dbReference type="InterPro" id="IPR039901">
    <property type="entry name" value="Kdotransferase"/>
</dbReference>
<dbReference type="GO" id="GO:0009245">
    <property type="term" value="P:lipid A biosynthetic process"/>
    <property type="evidence" value="ECO:0007669"/>
    <property type="project" value="TreeGrafter"/>
</dbReference>
<evidence type="ECO:0000256" key="9">
    <source>
        <dbReference type="PIRSR" id="PIRSR639901-2"/>
    </source>
</evidence>
<keyword evidence="5 12" id="KW-0808">Transferase</keyword>
<evidence type="ECO:0000256" key="5">
    <source>
        <dbReference type="ARBA" id="ARBA00022679"/>
    </source>
</evidence>
<evidence type="ECO:0000256" key="1">
    <source>
        <dbReference type="ARBA" id="ARBA00003394"/>
    </source>
</evidence>
<protein>
    <recommendedName>
        <fullName evidence="4">3-deoxy-D-manno-octulosonic acid transferase</fullName>
        <ecNumber evidence="3">2.4.99.12</ecNumber>
    </recommendedName>
    <alternativeName>
        <fullName evidence="6">Lipid IV(A) 3-deoxy-D-manno-octulosonic acid transferase</fullName>
    </alternativeName>
</protein>
<comment type="caution">
    <text evidence="12">The sequence shown here is derived from an EMBL/GenBank/DDBJ whole genome shotgun (WGS) entry which is preliminary data.</text>
</comment>
<dbReference type="SUPFAM" id="SSF53756">
    <property type="entry name" value="UDP-Glycosyltransferase/glycogen phosphorylase"/>
    <property type="match status" value="1"/>
</dbReference>
<evidence type="ECO:0000313" key="12">
    <source>
        <dbReference type="EMBL" id="GAJ28772.1"/>
    </source>
</evidence>
<dbReference type="SUPFAM" id="SSF69593">
    <property type="entry name" value="Glycerol-3-phosphate (1)-acyltransferase"/>
    <property type="match status" value="1"/>
</dbReference>
<feature type="domain" description="DUF374" evidence="10">
    <location>
        <begin position="75"/>
        <end position="146"/>
    </location>
</feature>
<dbReference type="RefSeq" id="WP_052511825.1">
    <property type="nucleotide sequence ID" value="NZ_BAND01000038.1"/>
</dbReference>
<feature type="site" description="Transition state stabilizer" evidence="9">
    <location>
        <position position="367"/>
    </location>
</feature>
<comment type="function">
    <text evidence="1">Involved in lipopolysaccharide (LPS) biosynthesis. Catalyzes the transfer of 3-deoxy-D-manno-octulosonate (Kdo) residue(s) from CMP-Kdo to lipid IV(A), the tetraacyldisaccharide-1,4'-bisphosphate precursor of lipid A.</text>
</comment>
<dbReference type="Pfam" id="PF04413">
    <property type="entry name" value="Glycos_transf_N"/>
    <property type="match status" value="1"/>
</dbReference>
<evidence type="ECO:0000256" key="3">
    <source>
        <dbReference type="ARBA" id="ARBA00012621"/>
    </source>
</evidence>
<feature type="active site" description="Proton acceptor" evidence="8">
    <location>
        <position position="290"/>
    </location>
</feature>
<name>A0A023D3S1_ACIMT</name>
<dbReference type="AlphaFoldDB" id="A0A023D3S1"/>
<reference evidence="13" key="1">
    <citation type="journal article" date="2014" name="FEMS Microbiol. Lett.">
        <title>Draft Genomic DNA Sequence of the Facultatively Methylotrophic Bacterium Acidomonas methanolica type strain MB58.</title>
        <authorList>
            <person name="Higashiura N."/>
            <person name="Hadano H."/>
            <person name="Hirakawa H."/>
            <person name="Matsutani M."/>
            <person name="Takabe S."/>
            <person name="Matsushita K."/>
            <person name="Azuma Y."/>
        </authorList>
    </citation>
    <scope>NUCLEOTIDE SEQUENCE [LARGE SCALE GENOMIC DNA]</scope>
    <source>
        <strain evidence="13">MB58</strain>
    </source>
</reference>
<feature type="domain" description="3-deoxy-D-manno-octulosonic-acid transferase N-terminal" evidence="11">
    <location>
        <begin position="263"/>
        <end position="444"/>
    </location>
</feature>
<dbReference type="EMBL" id="BAND01000038">
    <property type="protein sequence ID" value="GAJ28772.1"/>
    <property type="molecule type" value="Genomic_DNA"/>
</dbReference>
<dbReference type="PANTHER" id="PTHR42755:SF1">
    <property type="entry name" value="3-DEOXY-D-MANNO-OCTULOSONIC ACID TRANSFERASE, MITOCHONDRIAL-RELATED"/>
    <property type="match status" value="1"/>
</dbReference>
<dbReference type="GO" id="GO:0043842">
    <property type="term" value="F:Kdo transferase activity"/>
    <property type="evidence" value="ECO:0007669"/>
    <property type="project" value="UniProtKB-EC"/>
</dbReference>
<dbReference type="InterPro" id="IPR038107">
    <property type="entry name" value="Glycos_transf_N_sf"/>
</dbReference>
<reference evidence="12 13" key="2">
    <citation type="journal article" date="2014" name="FEMS Microbiol. Lett.">
        <title>Draft genomic DNA sequence of the facultatively methylotrophic bacterium Acidomonas methanolica type strain MB58.</title>
        <authorList>
            <person name="Higashiura N."/>
            <person name="Hadano H."/>
            <person name="Hirakawa H."/>
            <person name="Matsutani M."/>
            <person name="Takabe S."/>
            <person name="Matsushita K."/>
            <person name="Azuma Y."/>
        </authorList>
    </citation>
    <scope>NUCLEOTIDE SEQUENCE [LARGE SCALE GENOMIC DNA]</scope>
    <source>
        <strain evidence="12 13">MB58</strain>
    </source>
</reference>